<dbReference type="Pfam" id="PF03992">
    <property type="entry name" value="ABM"/>
    <property type="match status" value="1"/>
</dbReference>
<accession>E0UUR2</accession>
<dbReference type="PROSITE" id="PS51725">
    <property type="entry name" value="ABM"/>
    <property type="match status" value="1"/>
</dbReference>
<dbReference type="KEGG" id="sua:Saut_1519"/>
<feature type="domain" description="ABM" evidence="1">
    <location>
        <begin position="3"/>
        <end position="93"/>
    </location>
</feature>
<reference evidence="3" key="1">
    <citation type="journal article" date="2010" name="Stand. Genomic Sci.">
        <title>Complete genome sequence of Sulfurimonas autotrophica type strain (OK10).</title>
        <authorList>
            <person name="Sikorski J."/>
            <person name="Munk C."/>
            <person name="Lapidus A."/>
            <person name="Djao O."/>
            <person name="Lucas S."/>
            <person name="Glavina Del Rio T."/>
            <person name="Nolan M."/>
            <person name="Tice H."/>
            <person name="Han C."/>
            <person name="Cheng J."/>
            <person name="Tapia R."/>
            <person name="Goodwin L."/>
            <person name="Pitluck S."/>
            <person name="Liolios K."/>
            <person name="Ivanova N."/>
            <person name="Mavromatis K."/>
            <person name="Mikhailova N."/>
            <person name="Pati A."/>
            <person name="Sims D."/>
            <person name="Meincke L."/>
            <person name="Brettin T."/>
            <person name="Detter J."/>
            <person name="Chen A."/>
            <person name="Palaniappan K."/>
            <person name="Land M."/>
            <person name="Hauser L."/>
            <person name="Chang Y."/>
            <person name="Jeffries C."/>
            <person name="Rohde M."/>
            <person name="Lang E."/>
            <person name="Spring S."/>
            <person name="Goker M."/>
            <person name="Woyke T."/>
            <person name="Bristow J."/>
            <person name="Eisen J."/>
            <person name="Markowitz V."/>
            <person name="Hugenholtz P."/>
            <person name="Kyrpides N."/>
            <person name="Klenk H."/>
        </authorList>
    </citation>
    <scope>NUCLEOTIDE SEQUENCE [LARGE SCALE GENOMIC DNA]</scope>
    <source>
        <strain evidence="3">ATCC BAA-671 / DSM 16294 / JCM 11897 / OK10</strain>
    </source>
</reference>
<dbReference type="STRING" id="563040.Saut_1519"/>
<dbReference type="PANTHER" id="PTHR33336">
    <property type="entry name" value="QUINOL MONOOXYGENASE YGIN-RELATED"/>
    <property type="match status" value="1"/>
</dbReference>
<dbReference type="InterPro" id="IPR050744">
    <property type="entry name" value="AI-2_Isomerase_LsrG"/>
</dbReference>
<dbReference type="HOGENOM" id="CLU_131496_11_1_7"/>
<evidence type="ECO:0000313" key="3">
    <source>
        <dbReference type="Proteomes" id="UP000007803"/>
    </source>
</evidence>
<proteinExistence type="predicted"/>
<keyword evidence="2" id="KW-0503">Monooxygenase</keyword>
<dbReference type="eggNOG" id="COG1359">
    <property type="taxonomic scope" value="Bacteria"/>
</dbReference>
<dbReference type="SUPFAM" id="SSF54909">
    <property type="entry name" value="Dimeric alpha+beta barrel"/>
    <property type="match status" value="1"/>
</dbReference>
<evidence type="ECO:0000259" key="1">
    <source>
        <dbReference type="PROSITE" id="PS51725"/>
    </source>
</evidence>
<dbReference type="InterPro" id="IPR007138">
    <property type="entry name" value="ABM_dom"/>
</dbReference>
<keyword evidence="3" id="KW-1185">Reference proteome</keyword>
<dbReference type="PANTHER" id="PTHR33336:SF3">
    <property type="entry name" value="ABM DOMAIN-CONTAINING PROTEIN"/>
    <property type="match status" value="1"/>
</dbReference>
<evidence type="ECO:0000313" key="2">
    <source>
        <dbReference type="EMBL" id="ADN09566.1"/>
    </source>
</evidence>
<dbReference type="RefSeq" id="WP_013327319.1">
    <property type="nucleotide sequence ID" value="NC_014506.1"/>
</dbReference>
<keyword evidence="2" id="KW-0560">Oxidoreductase</keyword>
<dbReference type="EMBL" id="CP002205">
    <property type="protein sequence ID" value="ADN09566.1"/>
    <property type="molecule type" value="Genomic_DNA"/>
</dbReference>
<protein>
    <submittedName>
        <fullName evidence="2">Antibiotic biosynthesis monooxygenase</fullName>
    </submittedName>
</protein>
<dbReference type="GO" id="GO:0004497">
    <property type="term" value="F:monooxygenase activity"/>
    <property type="evidence" value="ECO:0007669"/>
    <property type="project" value="UniProtKB-KW"/>
</dbReference>
<dbReference type="AlphaFoldDB" id="E0UUR2"/>
<name>E0UUR2_SULAO</name>
<gene>
    <name evidence="2" type="ordered locus">Saut_1519</name>
</gene>
<dbReference type="InterPro" id="IPR011008">
    <property type="entry name" value="Dimeric_a/b-barrel"/>
</dbReference>
<sequence>MTITKSVTFIAKEGCEDKMKELLSAMVKPSKAEKGCLFYEIFQYENDRKRFMAVETWENEAALDGHKASAHYKVYKSSYEPYCEDKYTDELEVLGVNYG</sequence>
<dbReference type="Gene3D" id="3.30.70.100">
    <property type="match status" value="1"/>
</dbReference>
<dbReference type="OrthoDB" id="287932at2"/>
<organism evidence="2 3">
    <name type="scientific">Sulfurimonas autotrophica (strain ATCC BAA-671 / DSM 16294 / JCM 11897 / OK10)</name>
    <dbReference type="NCBI Taxonomy" id="563040"/>
    <lineage>
        <taxon>Bacteria</taxon>
        <taxon>Pseudomonadati</taxon>
        <taxon>Campylobacterota</taxon>
        <taxon>Epsilonproteobacteria</taxon>
        <taxon>Campylobacterales</taxon>
        <taxon>Sulfurimonadaceae</taxon>
        <taxon>Sulfurimonas</taxon>
    </lineage>
</organism>
<dbReference type="Proteomes" id="UP000007803">
    <property type="component" value="Chromosome"/>
</dbReference>